<accession>A0A4P9YGP4</accession>
<feature type="signal peptide" evidence="1">
    <location>
        <begin position="1"/>
        <end position="20"/>
    </location>
</feature>
<name>A0A4P9YGP4_ROZAC</name>
<evidence type="ECO:0000256" key="1">
    <source>
        <dbReference type="SAM" id="SignalP"/>
    </source>
</evidence>
<evidence type="ECO:0000313" key="3">
    <source>
        <dbReference type="Proteomes" id="UP000281549"/>
    </source>
</evidence>
<sequence length="380" mass="43554">MKFFYCHVFIIIAFVLHVSGFPAGLDLQEYGRNNQKLKEVLKDVDDDEQLKNVQVIEQIKPSFSKALKEFRAVSYVDGVVKRGSQEAAEIEKIANDANDLMDNYCSVVVSQVMEGLESCIENLQNTLVILGRFLEAVIDQKNYPKLCQQLTSRIKDVEDTYHEFGDLEKTVTEYVNKFSKLVISMDSLKSDIVALCRKERDHIMDDFCGTFEEIILDGKKQAINKHYVESDDDGRKALLLTLAIYVKKKAMDGANDFSLDFEPKDDHVVIFNDDQADCIPYHDVCRALQCVTNKIPEVDEFLENLNEVSSHIRVHKNAIMRVKNKCKPLTRIVKNVAKENVETSDRDEIEDEITSACRFTAAMIRYSDIFLKALENFNKF</sequence>
<dbReference type="Proteomes" id="UP000281549">
    <property type="component" value="Unassembled WGS sequence"/>
</dbReference>
<evidence type="ECO:0000313" key="2">
    <source>
        <dbReference type="EMBL" id="RKP18368.1"/>
    </source>
</evidence>
<protein>
    <submittedName>
        <fullName evidence="2">Uncharacterized protein</fullName>
    </submittedName>
</protein>
<organism evidence="2 3">
    <name type="scientific">Rozella allomycis (strain CSF55)</name>
    <dbReference type="NCBI Taxonomy" id="988480"/>
    <lineage>
        <taxon>Eukaryota</taxon>
        <taxon>Fungi</taxon>
        <taxon>Fungi incertae sedis</taxon>
        <taxon>Cryptomycota</taxon>
        <taxon>Cryptomycota incertae sedis</taxon>
        <taxon>Rozella</taxon>
    </lineage>
</organism>
<proteinExistence type="predicted"/>
<reference evidence="3" key="1">
    <citation type="journal article" date="2018" name="Nat. Microbiol.">
        <title>Leveraging single-cell genomics to expand the fungal tree of life.</title>
        <authorList>
            <person name="Ahrendt S.R."/>
            <person name="Quandt C.A."/>
            <person name="Ciobanu D."/>
            <person name="Clum A."/>
            <person name="Salamov A."/>
            <person name="Andreopoulos B."/>
            <person name="Cheng J.F."/>
            <person name="Woyke T."/>
            <person name="Pelin A."/>
            <person name="Henrissat B."/>
            <person name="Reynolds N.K."/>
            <person name="Benny G.L."/>
            <person name="Smith M.E."/>
            <person name="James T.Y."/>
            <person name="Grigoriev I.V."/>
        </authorList>
    </citation>
    <scope>NUCLEOTIDE SEQUENCE [LARGE SCALE GENOMIC DNA]</scope>
    <source>
        <strain evidence="3">CSF55</strain>
    </source>
</reference>
<keyword evidence="1" id="KW-0732">Signal</keyword>
<dbReference type="EMBL" id="ML005481">
    <property type="protein sequence ID" value="RKP18368.1"/>
    <property type="molecule type" value="Genomic_DNA"/>
</dbReference>
<dbReference type="AlphaFoldDB" id="A0A4P9YGP4"/>
<gene>
    <name evidence="2" type="ORF">ROZALSC1DRAFT_29939</name>
</gene>
<feature type="chain" id="PRO_5020496744" evidence="1">
    <location>
        <begin position="21"/>
        <end position="380"/>
    </location>
</feature>